<dbReference type="Gene3D" id="6.10.250.690">
    <property type="match status" value="1"/>
</dbReference>
<comment type="subcellular location">
    <subcellularLocation>
        <location evidence="1">Cytoplasm</location>
    </subcellularLocation>
</comment>
<dbReference type="GO" id="GO:0006355">
    <property type="term" value="P:regulation of DNA-templated transcription"/>
    <property type="evidence" value="ECO:0007669"/>
    <property type="project" value="InterPro"/>
</dbReference>
<dbReference type="GO" id="GO:0000976">
    <property type="term" value="F:transcription cis-regulatory region binding"/>
    <property type="evidence" value="ECO:0007669"/>
    <property type="project" value="TreeGrafter"/>
</dbReference>
<dbReference type="FunFam" id="3.40.50.2300:FF:000001">
    <property type="entry name" value="DNA-binding response regulator PhoB"/>
    <property type="match status" value="1"/>
</dbReference>
<dbReference type="CDD" id="cd00383">
    <property type="entry name" value="trans_reg_C"/>
    <property type="match status" value="1"/>
</dbReference>
<reference evidence="13" key="1">
    <citation type="submission" date="2016-01" db="EMBL/GenBank/DDBJ databases">
        <title>Whole genome sequencing of Bhargavaea cecembensis T14.</title>
        <authorList>
            <person name="Hong K.W."/>
        </authorList>
    </citation>
    <scope>NUCLEOTIDE SEQUENCE [LARGE SCALE GENOMIC DNA]</scope>
    <source>
        <strain evidence="13">M19</strain>
    </source>
</reference>
<proteinExistence type="predicted"/>
<dbReference type="RefSeq" id="WP_048003747.1">
    <property type="nucleotide sequence ID" value="NZ_CP047095.1"/>
</dbReference>
<dbReference type="CDD" id="cd17574">
    <property type="entry name" value="REC_OmpR"/>
    <property type="match status" value="1"/>
</dbReference>
<keyword evidence="2 7" id="KW-0597">Phosphoprotein</keyword>
<feature type="DNA-binding region" description="OmpR/PhoB-type" evidence="8">
    <location>
        <begin position="130"/>
        <end position="226"/>
    </location>
</feature>
<feature type="modified residue" description="4-aspartylphosphate" evidence="7">
    <location>
        <position position="54"/>
    </location>
</feature>
<evidence type="ECO:0000259" key="10">
    <source>
        <dbReference type="PROSITE" id="PS51755"/>
    </source>
</evidence>
<dbReference type="Pfam" id="PF00072">
    <property type="entry name" value="Response_reg"/>
    <property type="match status" value="1"/>
</dbReference>
<gene>
    <name evidence="11" type="ORF">AV649_04095</name>
    <name evidence="12" type="ORF">FZC83_01185</name>
</gene>
<keyword evidence="6" id="KW-0804">Transcription</keyword>
<keyword evidence="3" id="KW-0902">Two-component regulatory system</keyword>
<sequence>MKRWKILIVDDEAPMRKLIKLYLHKEHYDCFEAENGIEALSLLKENPIDMMIVDIMMPFMDGYELLSEVRKTSEVPFIFLSAKGDDMDKVKGLKLGGDDYMVKPFHAEELLARVEGILRRSYGLKVNNHAMSETYGPVSFNLASRTVTVEELSPRLTLKEYELFLYLARNEGRVYKRDQLLDKIWGSDYEGSDRTVDTHIKTLRLKLKDHGMLIKTVWGLGYKFEARP</sequence>
<dbReference type="Gene3D" id="3.40.50.2300">
    <property type="match status" value="1"/>
</dbReference>
<evidence type="ECO:0000313" key="13">
    <source>
        <dbReference type="Proteomes" id="UP000076510"/>
    </source>
</evidence>
<keyword evidence="5 8" id="KW-0238">DNA-binding</keyword>
<dbReference type="GO" id="GO:0032993">
    <property type="term" value="C:protein-DNA complex"/>
    <property type="evidence" value="ECO:0007669"/>
    <property type="project" value="TreeGrafter"/>
</dbReference>
<dbReference type="PATRIC" id="fig|189381.10.peg.3685"/>
<dbReference type="PROSITE" id="PS50110">
    <property type="entry name" value="RESPONSE_REGULATORY"/>
    <property type="match status" value="1"/>
</dbReference>
<reference evidence="11" key="2">
    <citation type="submission" date="2016-01" db="EMBL/GenBank/DDBJ databases">
        <authorList>
            <person name="McClelland M."/>
            <person name="Jain A."/>
            <person name="Saraogi P."/>
            <person name="Mendelson R."/>
            <person name="Westerman R."/>
            <person name="SanMiguel P."/>
            <person name="Csonka L."/>
        </authorList>
    </citation>
    <scope>NUCLEOTIDE SEQUENCE</scope>
    <source>
        <strain evidence="11">M19</strain>
    </source>
</reference>
<evidence type="ECO:0000259" key="9">
    <source>
        <dbReference type="PROSITE" id="PS50110"/>
    </source>
</evidence>
<evidence type="ECO:0000256" key="3">
    <source>
        <dbReference type="ARBA" id="ARBA00023012"/>
    </source>
</evidence>
<evidence type="ECO:0000313" key="14">
    <source>
        <dbReference type="Proteomes" id="UP000322997"/>
    </source>
</evidence>
<name>A0A0J5WCR5_9BACI</name>
<reference evidence="12 14" key="3">
    <citation type="submission" date="2019-08" db="EMBL/GenBank/DDBJ databases">
        <title>Bacillus genomes from the desert of Cuatro Cienegas, Coahuila.</title>
        <authorList>
            <person name="Olmedo-Alvarez G."/>
        </authorList>
    </citation>
    <scope>NUCLEOTIDE SEQUENCE [LARGE SCALE GENOMIC DNA]</scope>
    <source>
        <strain evidence="12 14">CH108_3D</strain>
    </source>
</reference>
<dbReference type="GO" id="GO:0005829">
    <property type="term" value="C:cytosol"/>
    <property type="evidence" value="ECO:0007669"/>
    <property type="project" value="TreeGrafter"/>
</dbReference>
<accession>A0A0J5WCR5</accession>
<evidence type="ECO:0000256" key="6">
    <source>
        <dbReference type="ARBA" id="ARBA00023163"/>
    </source>
</evidence>
<dbReference type="OrthoDB" id="9790442at2"/>
<dbReference type="InterPro" id="IPR039420">
    <property type="entry name" value="WalR-like"/>
</dbReference>
<evidence type="ECO:0000256" key="8">
    <source>
        <dbReference type="PROSITE-ProRule" id="PRU01091"/>
    </source>
</evidence>
<evidence type="ECO:0000313" key="11">
    <source>
        <dbReference type="EMBL" id="KZE45382.1"/>
    </source>
</evidence>
<evidence type="ECO:0000313" key="12">
    <source>
        <dbReference type="EMBL" id="TYS56213.1"/>
    </source>
</evidence>
<dbReference type="Proteomes" id="UP000322997">
    <property type="component" value="Unassembled WGS sequence"/>
</dbReference>
<dbReference type="PANTHER" id="PTHR48111:SF1">
    <property type="entry name" value="TWO-COMPONENT RESPONSE REGULATOR ORR33"/>
    <property type="match status" value="1"/>
</dbReference>
<dbReference type="InterPro" id="IPR001867">
    <property type="entry name" value="OmpR/PhoB-type_DNA-bd"/>
</dbReference>
<dbReference type="SMART" id="SM00862">
    <property type="entry name" value="Trans_reg_C"/>
    <property type="match status" value="1"/>
</dbReference>
<dbReference type="PROSITE" id="PS51755">
    <property type="entry name" value="OMPR_PHOB"/>
    <property type="match status" value="1"/>
</dbReference>
<evidence type="ECO:0000256" key="5">
    <source>
        <dbReference type="ARBA" id="ARBA00023125"/>
    </source>
</evidence>
<dbReference type="EMBL" id="VTEQ01000001">
    <property type="protein sequence ID" value="TYS56213.1"/>
    <property type="molecule type" value="Genomic_DNA"/>
</dbReference>
<feature type="domain" description="OmpR/PhoB-type" evidence="10">
    <location>
        <begin position="130"/>
        <end position="226"/>
    </location>
</feature>
<dbReference type="InterPro" id="IPR011006">
    <property type="entry name" value="CheY-like_superfamily"/>
</dbReference>
<comment type="caution">
    <text evidence="11">The sequence shown here is derived from an EMBL/GenBank/DDBJ whole genome shotgun (WGS) entry which is preliminary data.</text>
</comment>
<dbReference type="EMBL" id="LQQY01000034">
    <property type="protein sequence ID" value="KZE45382.1"/>
    <property type="molecule type" value="Genomic_DNA"/>
</dbReference>
<dbReference type="InterPro" id="IPR036388">
    <property type="entry name" value="WH-like_DNA-bd_sf"/>
</dbReference>
<dbReference type="SUPFAM" id="SSF52172">
    <property type="entry name" value="CheY-like"/>
    <property type="match status" value="1"/>
</dbReference>
<dbReference type="PANTHER" id="PTHR48111">
    <property type="entry name" value="REGULATOR OF RPOS"/>
    <property type="match status" value="1"/>
</dbReference>
<dbReference type="GO" id="GO:0000156">
    <property type="term" value="F:phosphorelay response regulator activity"/>
    <property type="evidence" value="ECO:0007669"/>
    <property type="project" value="TreeGrafter"/>
</dbReference>
<evidence type="ECO:0000256" key="4">
    <source>
        <dbReference type="ARBA" id="ARBA00023015"/>
    </source>
</evidence>
<organism evidence="11 13">
    <name type="scientific">Rossellomorea marisflavi</name>
    <dbReference type="NCBI Taxonomy" id="189381"/>
    <lineage>
        <taxon>Bacteria</taxon>
        <taxon>Bacillati</taxon>
        <taxon>Bacillota</taxon>
        <taxon>Bacilli</taxon>
        <taxon>Bacillales</taxon>
        <taxon>Bacillaceae</taxon>
        <taxon>Rossellomorea</taxon>
    </lineage>
</organism>
<dbReference type="InterPro" id="IPR001789">
    <property type="entry name" value="Sig_transdc_resp-reg_receiver"/>
</dbReference>
<evidence type="ECO:0000256" key="1">
    <source>
        <dbReference type="ARBA" id="ARBA00004496"/>
    </source>
</evidence>
<dbReference type="Proteomes" id="UP000076510">
    <property type="component" value="Unassembled WGS sequence"/>
</dbReference>
<feature type="domain" description="Response regulatory" evidence="9">
    <location>
        <begin position="5"/>
        <end position="118"/>
    </location>
</feature>
<keyword evidence="4" id="KW-0805">Transcription regulation</keyword>
<dbReference type="AlphaFoldDB" id="A0A0J5WCR5"/>
<evidence type="ECO:0000256" key="7">
    <source>
        <dbReference type="PROSITE-ProRule" id="PRU00169"/>
    </source>
</evidence>
<protein>
    <submittedName>
        <fullName evidence="12">Response regulator transcription factor</fullName>
    </submittedName>
    <submittedName>
        <fullName evidence="11">Two-component system response regulator</fullName>
    </submittedName>
</protein>
<dbReference type="Gene3D" id="1.10.10.10">
    <property type="entry name" value="Winged helix-like DNA-binding domain superfamily/Winged helix DNA-binding domain"/>
    <property type="match status" value="1"/>
</dbReference>
<evidence type="ECO:0000256" key="2">
    <source>
        <dbReference type="ARBA" id="ARBA00022553"/>
    </source>
</evidence>
<dbReference type="Pfam" id="PF00486">
    <property type="entry name" value="Trans_reg_C"/>
    <property type="match status" value="1"/>
</dbReference>
<dbReference type="FunFam" id="1.10.10.10:FF:000018">
    <property type="entry name" value="DNA-binding response regulator ResD"/>
    <property type="match status" value="1"/>
</dbReference>
<dbReference type="SMART" id="SM00448">
    <property type="entry name" value="REC"/>
    <property type="match status" value="1"/>
</dbReference>